<feature type="region of interest" description="Disordered" evidence="5">
    <location>
        <begin position="655"/>
        <end position="692"/>
    </location>
</feature>
<evidence type="ECO:0000256" key="1">
    <source>
        <dbReference type="ARBA" id="ARBA00004604"/>
    </source>
</evidence>
<feature type="compositionally biased region" description="Basic and acidic residues" evidence="5">
    <location>
        <begin position="664"/>
        <end position="692"/>
    </location>
</feature>
<dbReference type="InterPro" id="IPR003029">
    <property type="entry name" value="S1_domain"/>
</dbReference>
<keyword evidence="4" id="KW-0539">Nucleus</keyword>
<dbReference type="Pfam" id="PF24682">
    <property type="entry name" value="OB_RRP5"/>
    <property type="match status" value="1"/>
</dbReference>
<dbReference type="GO" id="GO:0006364">
    <property type="term" value="P:rRNA processing"/>
    <property type="evidence" value="ECO:0007669"/>
    <property type="project" value="UniProtKB-KW"/>
</dbReference>
<evidence type="ECO:0000256" key="4">
    <source>
        <dbReference type="ARBA" id="ARBA00023242"/>
    </source>
</evidence>
<dbReference type="InterPro" id="IPR057302">
    <property type="entry name" value="Rrp5_S1"/>
</dbReference>
<dbReference type="Pfam" id="PF00575">
    <property type="entry name" value="S1"/>
    <property type="match status" value="3"/>
</dbReference>
<dbReference type="InterPro" id="IPR003107">
    <property type="entry name" value="HAT"/>
</dbReference>
<dbReference type="Pfam" id="PF23459">
    <property type="entry name" value="S1_RRP5"/>
    <property type="match status" value="1"/>
</dbReference>
<keyword evidence="3" id="KW-0677">Repeat</keyword>
<dbReference type="PANTHER" id="PTHR23270:SF10">
    <property type="entry name" value="PROTEIN RRP5 HOMOLOG"/>
    <property type="match status" value="1"/>
</dbReference>
<dbReference type="Pfam" id="PF23231">
    <property type="entry name" value="HAT_Syf1_CNRKL1_C"/>
    <property type="match status" value="1"/>
</dbReference>
<dbReference type="FunFam" id="2.40.50.140:FF:000159">
    <property type="entry name" value="rRNA biogenesis protein rrp5"/>
    <property type="match status" value="1"/>
</dbReference>
<dbReference type="InterPro" id="IPR011990">
    <property type="entry name" value="TPR-like_helical_dom_sf"/>
</dbReference>
<keyword evidence="8" id="KW-1185">Reference proteome</keyword>
<dbReference type="FunFam" id="2.40.50.140:FF:000155">
    <property type="entry name" value="rRNA biogenesis protein RRP5"/>
    <property type="match status" value="1"/>
</dbReference>
<keyword evidence="2" id="KW-0698">rRNA processing</keyword>
<organism evidence="7 8">
    <name type="scientific">Vicia faba</name>
    <name type="common">Broad bean</name>
    <name type="synonym">Faba vulgaris</name>
    <dbReference type="NCBI Taxonomy" id="3906"/>
    <lineage>
        <taxon>Eukaryota</taxon>
        <taxon>Viridiplantae</taxon>
        <taxon>Streptophyta</taxon>
        <taxon>Embryophyta</taxon>
        <taxon>Tracheophyta</taxon>
        <taxon>Spermatophyta</taxon>
        <taxon>Magnoliopsida</taxon>
        <taxon>eudicotyledons</taxon>
        <taxon>Gunneridae</taxon>
        <taxon>Pentapetalae</taxon>
        <taxon>rosids</taxon>
        <taxon>fabids</taxon>
        <taxon>Fabales</taxon>
        <taxon>Fabaceae</taxon>
        <taxon>Papilionoideae</taxon>
        <taxon>50 kb inversion clade</taxon>
        <taxon>NPAAA clade</taxon>
        <taxon>Hologalegina</taxon>
        <taxon>IRL clade</taxon>
        <taxon>Fabeae</taxon>
        <taxon>Vicia</taxon>
    </lineage>
</organism>
<dbReference type="FunFam" id="1.25.40.10:FF:000065">
    <property type="entry name" value="Programmed cell death 11"/>
    <property type="match status" value="1"/>
</dbReference>
<feature type="domain" description="S1 motif" evidence="6">
    <location>
        <begin position="416"/>
        <end position="485"/>
    </location>
</feature>
<dbReference type="InterPro" id="IPR012340">
    <property type="entry name" value="NA-bd_OB-fold"/>
</dbReference>
<dbReference type="GO" id="GO:0003723">
    <property type="term" value="F:RNA binding"/>
    <property type="evidence" value="ECO:0007669"/>
    <property type="project" value="TreeGrafter"/>
</dbReference>
<evidence type="ECO:0000256" key="5">
    <source>
        <dbReference type="SAM" id="MobiDB-lite"/>
    </source>
</evidence>
<comment type="subcellular location">
    <subcellularLocation>
        <location evidence="1">Nucleus</location>
        <location evidence="1">Nucleolus</location>
    </subcellularLocation>
</comment>
<dbReference type="AlphaFoldDB" id="A0AAV0ZW98"/>
<dbReference type="InterPro" id="IPR057300">
    <property type="entry name" value="OB_Rrp5"/>
</dbReference>
<evidence type="ECO:0000313" key="7">
    <source>
        <dbReference type="EMBL" id="CAI8602302.1"/>
    </source>
</evidence>
<feature type="domain" description="S1 motif" evidence="6">
    <location>
        <begin position="506"/>
        <end position="576"/>
    </location>
</feature>
<dbReference type="Gene3D" id="1.25.40.10">
    <property type="entry name" value="Tetratricopeptide repeat domain"/>
    <property type="match status" value="2"/>
</dbReference>
<dbReference type="PROSITE" id="PS50126">
    <property type="entry name" value="S1"/>
    <property type="match status" value="5"/>
</dbReference>
<feature type="domain" description="S1 motif" evidence="6">
    <location>
        <begin position="309"/>
        <end position="383"/>
    </location>
</feature>
<sequence>MSHTKKKKRQRDALKGLVLHQTVNAVVEIVKENYLVVSIPENNYTLGYAQLSDYNTQRFPRKQYLNGQSVVASVMALPSLETSGRLLLHLNEVNRTSSSKRTKKSSYKVGSLVEAEITDIKTFELKLKFGFGLHGRVHITEVHDANDLENPFSGYKIGQTVTARIVSKPNDADSSRNGSRWELSVRPEMVTGSSDIGDNISEKLDFKIGQCVAGYIYKVESEWVWLAVSRNVKAQLHILDSSTEPNELEDFQNRYHVGRLVSGHVLSFNLEKKLLRLVLRPFSTLPLRTDEEPQTNLVNKELTAHIREGDILGGRISKILPGVGGLLVQIGPHTYGKVHFTELTEKWVPDPLSGYHEGQFVKSVVLEVSNTVRGTVHVDLSLRSSNVRSLKNSSDVHSNVRAIDKCVEKIEDLHPDMVVKGYVKIVSPKGCFILLSRKIEARVLLSNLCDQFVTDLVAEFPVGKLVIGRVLSVEPLSNRVEVTLKTSTVSSTSKSEISDLGKFHVGDVISGRIKRVESFGLFIAIDNTNMVGLCHVSEISDNRIENIEAKFGAGEKVNAIVLKVDAEKHRVSLGMKNSYLMGETVVQIPLDEGSNEPNGDGMKSMSTTNCSLLGPLNIEVEYETDQLPILSQAEERACIPPLDVVLDDFDQLEENNTNSTSEEGGNKKDALNEKQIRREKKKAKEEREKQIRDDEERLLEDAVPRTADEFEKLVRSSPNSSFNWIKYMDFMISLADVEKARSIAERALRTINIREENEKFNIWKAYFNLENKYGNPKEEAVMKVFQRALQCNDPKKVHLALLGMFERTEQHSLADELLNKMTKKFKHSCKVWLRRVQNHLLQKKDDVPVVERALLSLPQRKHIKFISQTAILEFKTGLPDRGRSLFEKVLREYPKRTDLWSVYLDQEIQRKDKDLIRALFERAISLSLPPKKIKFLFKKYLNYEKLQGDEERIESVKRKAMEYVESTMN</sequence>
<dbReference type="PANTHER" id="PTHR23270">
    <property type="entry name" value="PROGRAMMED CELL DEATH PROTEIN 11 PRE-RRNA PROCESSING PROTEIN RRP5"/>
    <property type="match status" value="1"/>
</dbReference>
<dbReference type="InterPro" id="IPR055430">
    <property type="entry name" value="HAT_Syf1_CNRKL1_C"/>
</dbReference>
<evidence type="ECO:0000259" key="6">
    <source>
        <dbReference type="PROSITE" id="PS50126"/>
    </source>
</evidence>
<dbReference type="GO" id="GO:0032040">
    <property type="term" value="C:small-subunit processome"/>
    <property type="evidence" value="ECO:0007669"/>
    <property type="project" value="TreeGrafter"/>
</dbReference>
<dbReference type="Proteomes" id="UP001157006">
    <property type="component" value="Chromosome 3"/>
</dbReference>
<dbReference type="CDD" id="cd05708">
    <property type="entry name" value="S1_Rrp5_repeat_sc12"/>
    <property type="match status" value="1"/>
</dbReference>
<evidence type="ECO:0000313" key="8">
    <source>
        <dbReference type="Proteomes" id="UP001157006"/>
    </source>
</evidence>
<protein>
    <recommendedName>
        <fullName evidence="6">S1 motif domain-containing protein</fullName>
    </recommendedName>
</protein>
<dbReference type="InterPro" id="IPR045209">
    <property type="entry name" value="Rrp5"/>
</dbReference>
<dbReference type="Gene3D" id="2.40.50.140">
    <property type="entry name" value="Nucleic acid-binding proteins"/>
    <property type="match status" value="4"/>
</dbReference>
<dbReference type="SUPFAM" id="SSF48452">
    <property type="entry name" value="TPR-like"/>
    <property type="match status" value="2"/>
</dbReference>
<reference evidence="7 8" key="1">
    <citation type="submission" date="2023-01" db="EMBL/GenBank/DDBJ databases">
        <authorList>
            <person name="Kreplak J."/>
        </authorList>
    </citation>
    <scope>NUCLEOTIDE SEQUENCE [LARGE SCALE GENOMIC DNA]</scope>
</reference>
<evidence type="ECO:0000256" key="3">
    <source>
        <dbReference type="ARBA" id="ARBA00022737"/>
    </source>
</evidence>
<dbReference type="SUPFAM" id="SSF50249">
    <property type="entry name" value="Nucleic acid-binding proteins"/>
    <property type="match status" value="5"/>
</dbReference>
<gene>
    <name evidence="7" type="ORF">VFH_III034280</name>
</gene>
<dbReference type="SMART" id="SM00316">
    <property type="entry name" value="S1"/>
    <property type="match status" value="5"/>
</dbReference>
<name>A0AAV0ZW98_VICFA</name>
<dbReference type="FunFam" id="2.40.50.140:FF:000212">
    <property type="entry name" value="Ribosomal protein S1-like1"/>
    <property type="match status" value="1"/>
</dbReference>
<feature type="domain" description="S1 motif" evidence="6">
    <location>
        <begin position="209"/>
        <end position="280"/>
    </location>
</feature>
<accession>A0AAV0ZW98</accession>
<proteinExistence type="predicted"/>
<dbReference type="EMBL" id="OX451738">
    <property type="protein sequence ID" value="CAI8602302.1"/>
    <property type="molecule type" value="Genomic_DNA"/>
</dbReference>
<feature type="domain" description="S1 motif" evidence="6">
    <location>
        <begin position="110"/>
        <end position="186"/>
    </location>
</feature>
<dbReference type="SMART" id="SM00386">
    <property type="entry name" value="HAT"/>
    <property type="match status" value="4"/>
</dbReference>
<evidence type="ECO:0000256" key="2">
    <source>
        <dbReference type="ARBA" id="ARBA00022552"/>
    </source>
</evidence>
<dbReference type="FunFam" id="2.40.50.140:FF:000263">
    <property type="entry name" value="Ribosomal protein S1-like1"/>
    <property type="match status" value="1"/>
</dbReference>